<gene>
    <name evidence="1" type="ORF">NA56DRAFT_368778</name>
</gene>
<evidence type="ECO:0000313" key="2">
    <source>
        <dbReference type="Proteomes" id="UP000235672"/>
    </source>
</evidence>
<dbReference type="EMBL" id="KZ613520">
    <property type="protein sequence ID" value="PMD14635.1"/>
    <property type="molecule type" value="Genomic_DNA"/>
</dbReference>
<evidence type="ECO:0000313" key="1">
    <source>
        <dbReference type="EMBL" id="PMD14635.1"/>
    </source>
</evidence>
<dbReference type="OrthoDB" id="3352776at2759"/>
<evidence type="ECO:0008006" key="3">
    <source>
        <dbReference type="Google" id="ProtNLM"/>
    </source>
</evidence>
<accession>A0A2J6PKQ9</accession>
<name>A0A2J6PKQ9_9HELO</name>
<proteinExistence type="predicted"/>
<dbReference type="AlphaFoldDB" id="A0A2J6PKQ9"/>
<protein>
    <recommendedName>
        <fullName evidence="3">SnoaL-like domain-containing protein</fullName>
    </recommendedName>
</protein>
<reference evidence="1 2" key="1">
    <citation type="submission" date="2016-05" db="EMBL/GenBank/DDBJ databases">
        <title>A degradative enzymes factory behind the ericoid mycorrhizal symbiosis.</title>
        <authorList>
            <consortium name="DOE Joint Genome Institute"/>
            <person name="Martino E."/>
            <person name="Morin E."/>
            <person name="Grelet G."/>
            <person name="Kuo A."/>
            <person name="Kohler A."/>
            <person name="Daghino S."/>
            <person name="Barry K."/>
            <person name="Choi C."/>
            <person name="Cichocki N."/>
            <person name="Clum A."/>
            <person name="Copeland A."/>
            <person name="Hainaut M."/>
            <person name="Haridas S."/>
            <person name="Labutti K."/>
            <person name="Lindquist E."/>
            <person name="Lipzen A."/>
            <person name="Khouja H.-R."/>
            <person name="Murat C."/>
            <person name="Ohm R."/>
            <person name="Olson A."/>
            <person name="Spatafora J."/>
            <person name="Veneault-Fourrey C."/>
            <person name="Henrissat B."/>
            <person name="Grigoriev I."/>
            <person name="Martin F."/>
            <person name="Perotto S."/>
        </authorList>
    </citation>
    <scope>NUCLEOTIDE SEQUENCE [LARGE SCALE GENOMIC DNA]</scope>
    <source>
        <strain evidence="1 2">UAMH 7357</strain>
    </source>
</reference>
<keyword evidence="2" id="KW-1185">Reference proteome</keyword>
<organism evidence="1 2">
    <name type="scientific">Hyaloscypha hepaticicola</name>
    <dbReference type="NCBI Taxonomy" id="2082293"/>
    <lineage>
        <taxon>Eukaryota</taxon>
        <taxon>Fungi</taxon>
        <taxon>Dikarya</taxon>
        <taxon>Ascomycota</taxon>
        <taxon>Pezizomycotina</taxon>
        <taxon>Leotiomycetes</taxon>
        <taxon>Helotiales</taxon>
        <taxon>Hyaloscyphaceae</taxon>
        <taxon>Hyaloscypha</taxon>
    </lineage>
</organism>
<sequence length="167" mass="18129">MSPRRAILLETSSSFCTSLINPPPSKALLSQYFSSNPRITEHGPAWAQSRLPFLGKTFSGTDECVQYFALLSQTLSMDLPSDAFSNVSEGGFVVDVDAEVEGEQGKGVVTVVGKGSFKSLKTGKGWSESFIYRLSGFDDEGRIGHWEIWADPLSAWVAVGGEKVDDK</sequence>
<dbReference type="Proteomes" id="UP000235672">
    <property type="component" value="Unassembled WGS sequence"/>
</dbReference>